<dbReference type="FunFam" id="3.30.70.270:FF:000001">
    <property type="entry name" value="Diguanylate cyclase domain protein"/>
    <property type="match status" value="1"/>
</dbReference>
<keyword evidence="2" id="KW-1003">Cell membrane</keyword>
<dbReference type="SMART" id="SM00304">
    <property type="entry name" value="HAMP"/>
    <property type="match status" value="1"/>
</dbReference>
<evidence type="ECO:0000259" key="5">
    <source>
        <dbReference type="PROSITE" id="PS50885"/>
    </source>
</evidence>
<dbReference type="GO" id="GO:0052621">
    <property type="term" value="F:diguanylate cyclase activity"/>
    <property type="evidence" value="ECO:0007669"/>
    <property type="project" value="TreeGrafter"/>
</dbReference>
<dbReference type="OrthoDB" id="358716at2"/>
<dbReference type="Pfam" id="PF00672">
    <property type="entry name" value="HAMP"/>
    <property type="match status" value="1"/>
</dbReference>
<keyword evidence="3 4" id="KW-0472">Membrane</keyword>
<dbReference type="PANTHER" id="PTHR45138">
    <property type="entry name" value="REGULATORY COMPONENTS OF SENSORY TRANSDUCTION SYSTEM"/>
    <property type="match status" value="1"/>
</dbReference>
<dbReference type="CDD" id="cd06225">
    <property type="entry name" value="HAMP"/>
    <property type="match status" value="1"/>
</dbReference>
<dbReference type="InterPro" id="IPR029787">
    <property type="entry name" value="Nucleotide_cyclase"/>
</dbReference>
<dbReference type="Gene3D" id="3.30.70.270">
    <property type="match status" value="1"/>
</dbReference>
<dbReference type="Gene3D" id="6.10.340.10">
    <property type="match status" value="1"/>
</dbReference>
<sequence>MRLSIRSKLYLGFSINIVLFLITAAVSTYLSQRNVNLTRFILESEQRMESVQRLNLFARTANDNLARYLIAPIYVEDEFKSSFDSGVQYVSDELVRLSAMIQETEDSSQIKSFEQKWASYIKESDQLIQMKKEGRVEEAREISSRDSFDPIAFSLHSFYVREKADTETYRTTIERNGEIIRFINVMLTTLAVLLSIAVAIVLSSHLTRRIRLLKNSAQAVAGGNLHVSDLSFKGGDELAELADSFNTMKESLRSVIDSNHFLYHLSLLDGLTEMPNRRCYDETLVREWELLSPGNRLLALILLDIDYFKDYNDLYGHQAGDACLKRVAGILLEQIRGQGFAARYGGEEFVVLLPDRTLEDAAGIAESLRQAVAGERIPHEGSKTDSFITLSLGVAAMPAVLAASPDNLVKQADLALYQAKSGGRNRTVVYGPGH</sequence>
<reference evidence="7 8" key="1">
    <citation type="submission" date="2014-08" db="EMBL/GenBank/DDBJ databases">
        <title>Comparative genomics of the Paenibacillus odorifer group.</title>
        <authorList>
            <person name="den Bakker H.C."/>
            <person name="Tsai Y.-C."/>
            <person name="Martin N."/>
            <person name="Korlach J."/>
            <person name="Wiedmann M."/>
        </authorList>
    </citation>
    <scope>NUCLEOTIDE SEQUENCE [LARGE SCALE GENOMIC DNA]</scope>
    <source>
        <strain evidence="7 8">DSM 14472</strain>
    </source>
</reference>
<dbReference type="EMBL" id="CP009286">
    <property type="protein sequence ID" value="AIQ65640.1"/>
    <property type="molecule type" value="Genomic_DNA"/>
</dbReference>
<dbReference type="SMART" id="SM00267">
    <property type="entry name" value="GGDEF"/>
    <property type="match status" value="1"/>
</dbReference>
<dbReference type="InterPro" id="IPR003660">
    <property type="entry name" value="HAMP_dom"/>
</dbReference>
<organism evidence="7 8">
    <name type="scientific">Paenibacillus stellifer</name>
    <dbReference type="NCBI Taxonomy" id="169760"/>
    <lineage>
        <taxon>Bacteria</taxon>
        <taxon>Bacillati</taxon>
        <taxon>Bacillota</taxon>
        <taxon>Bacilli</taxon>
        <taxon>Bacillales</taxon>
        <taxon>Paenibacillaceae</taxon>
        <taxon>Paenibacillus</taxon>
    </lineage>
</organism>
<gene>
    <name evidence="7" type="ORF">PSTEL_23550</name>
</gene>
<keyword evidence="4" id="KW-0812">Transmembrane</keyword>
<dbReference type="SUPFAM" id="SSF158472">
    <property type="entry name" value="HAMP domain-like"/>
    <property type="match status" value="1"/>
</dbReference>
<dbReference type="STRING" id="169760.PSTEL_23550"/>
<evidence type="ECO:0000256" key="1">
    <source>
        <dbReference type="ARBA" id="ARBA00004236"/>
    </source>
</evidence>
<feature type="domain" description="GGDEF" evidence="6">
    <location>
        <begin position="296"/>
        <end position="432"/>
    </location>
</feature>
<dbReference type="KEGG" id="pste:PSTEL_23550"/>
<keyword evidence="4" id="KW-1133">Transmembrane helix</keyword>
<accession>A0A089LZR2</accession>
<dbReference type="GO" id="GO:1902201">
    <property type="term" value="P:negative regulation of bacterial-type flagellum-dependent cell motility"/>
    <property type="evidence" value="ECO:0007669"/>
    <property type="project" value="TreeGrafter"/>
</dbReference>
<protein>
    <submittedName>
        <fullName evidence="7">Diguanylate cyclase</fullName>
    </submittedName>
</protein>
<dbReference type="Proteomes" id="UP000029507">
    <property type="component" value="Chromosome"/>
</dbReference>
<dbReference type="InterPro" id="IPR050469">
    <property type="entry name" value="Diguanylate_Cyclase"/>
</dbReference>
<evidence type="ECO:0000313" key="8">
    <source>
        <dbReference type="Proteomes" id="UP000029507"/>
    </source>
</evidence>
<dbReference type="AlphaFoldDB" id="A0A089LZR2"/>
<dbReference type="NCBIfam" id="TIGR00254">
    <property type="entry name" value="GGDEF"/>
    <property type="match status" value="1"/>
</dbReference>
<dbReference type="PANTHER" id="PTHR45138:SF9">
    <property type="entry name" value="DIGUANYLATE CYCLASE DGCM-RELATED"/>
    <property type="match status" value="1"/>
</dbReference>
<evidence type="ECO:0000256" key="3">
    <source>
        <dbReference type="ARBA" id="ARBA00023136"/>
    </source>
</evidence>
<comment type="subcellular location">
    <subcellularLocation>
        <location evidence="1">Cell membrane</location>
    </subcellularLocation>
</comment>
<proteinExistence type="predicted"/>
<dbReference type="HOGENOM" id="CLU_631413_0_0_9"/>
<evidence type="ECO:0000256" key="4">
    <source>
        <dbReference type="SAM" id="Phobius"/>
    </source>
</evidence>
<dbReference type="InterPro" id="IPR043128">
    <property type="entry name" value="Rev_trsase/Diguanyl_cyclase"/>
</dbReference>
<dbReference type="Pfam" id="PF12729">
    <property type="entry name" value="4HB_MCP_1"/>
    <property type="match status" value="1"/>
</dbReference>
<dbReference type="InterPro" id="IPR024478">
    <property type="entry name" value="HlyB_4HB_MCP"/>
</dbReference>
<evidence type="ECO:0000256" key="2">
    <source>
        <dbReference type="ARBA" id="ARBA00022475"/>
    </source>
</evidence>
<feature type="transmembrane region" description="Helical" evidence="4">
    <location>
        <begin position="179"/>
        <end position="202"/>
    </location>
</feature>
<dbReference type="GO" id="GO:0007165">
    <property type="term" value="P:signal transduction"/>
    <property type="evidence" value="ECO:0007669"/>
    <property type="project" value="InterPro"/>
</dbReference>
<dbReference type="RefSeq" id="WP_038698872.1">
    <property type="nucleotide sequence ID" value="NZ_CP009286.1"/>
</dbReference>
<dbReference type="GO" id="GO:0043709">
    <property type="term" value="P:cell adhesion involved in single-species biofilm formation"/>
    <property type="evidence" value="ECO:0007669"/>
    <property type="project" value="TreeGrafter"/>
</dbReference>
<keyword evidence="8" id="KW-1185">Reference proteome</keyword>
<dbReference type="SUPFAM" id="SSF55073">
    <property type="entry name" value="Nucleotide cyclase"/>
    <property type="match status" value="1"/>
</dbReference>
<evidence type="ECO:0000259" key="6">
    <source>
        <dbReference type="PROSITE" id="PS50887"/>
    </source>
</evidence>
<dbReference type="InterPro" id="IPR000160">
    <property type="entry name" value="GGDEF_dom"/>
</dbReference>
<name>A0A089LZR2_9BACL</name>
<feature type="transmembrane region" description="Helical" evidence="4">
    <location>
        <begin position="9"/>
        <end position="30"/>
    </location>
</feature>
<feature type="domain" description="HAMP" evidence="5">
    <location>
        <begin position="204"/>
        <end position="257"/>
    </location>
</feature>
<dbReference type="PROSITE" id="PS50885">
    <property type="entry name" value="HAMP"/>
    <property type="match status" value="1"/>
</dbReference>
<dbReference type="CDD" id="cd01949">
    <property type="entry name" value="GGDEF"/>
    <property type="match status" value="1"/>
</dbReference>
<evidence type="ECO:0000313" key="7">
    <source>
        <dbReference type="EMBL" id="AIQ65640.1"/>
    </source>
</evidence>
<dbReference type="Pfam" id="PF00990">
    <property type="entry name" value="GGDEF"/>
    <property type="match status" value="1"/>
</dbReference>
<dbReference type="PROSITE" id="PS50887">
    <property type="entry name" value="GGDEF"/>
    <property type="match status" value="1"/>
</dbReference>
<dbReference type="GO" id="GO:0005886">
    <property type="term" value="C:plasma membrane"/>
    <property type="evidence" value="ECO:0007669"/>
    <property type="project" value="UniProtKB-SubCell"/>
</dbReference>